<keyword evidence="2" id="KW-1133">Transmembrane helix</keyword>
<dbReference type="EMBL" id="FQXG01000010">
    <property type="protein sequence ID" value="SHI21213.1"/>
    <property type="molecule type" value="Genomic_DNA"/>
</dbReference>
<gene>
    <name evidence="3" type="ORF">SAMN02745129_0100</name>
</gene>
<proteinExistence type="predicted"/>
<name>A0A1M5ZBD2_9GAMM</name>
<dbReference type="RefSeq" id="WP_067661381.1">
    <property type="nucleotide sequence ID" value="NZ_FQXG01000010.1"/>
</dbReference>
<dbReference type="AlphaFoldDB" id="A0A1M5ZBD2"/>
<dbReference type="InterPro" id="IPR021382">
    <property type="entry name" value="DUF3014"/>
</dbReference>
<evidence type="ECO:0000313" key="4">
    <source>
        <dbReference type="Proteomes" id="UP000184268"/>
    </source>
</evidence>
<organism evidence="3 4">
    <name type="scientific">Ferrimonas marina</name>
    <dbReference type="NCBI Taxonomy" id="299255"/>
    <lineage>
        <taxon>Bacteria</taxon>
        <taxon>Pseudomonadati</taxon>
        <taxon>Pseudomonadota</taxon>
        <taxon>Gammaproteobacteria</taxon>
        <taxon>Alteromonadales</taxon>
        <taxon>Ferrimonadaceae</taxon>
        <taxon>Ferrimonas</taxon>
    </lineage>
</organism>
<sequence length="287" mass="32533">MYQDDEQQSRSNINQFALILVVLVMLACVAGWYFFVRQAPTAEPEPLPPVVVQEPTLPEKPLPTEPVPEPEPEPEPVPELPAEPEPEPIPQPDPLPALDNSDVFAMEQVTTVADGMQIGNAINEDSLLRRITVFVDNLAGGEVLRQQGPFTSMTEDFKALEVNNSLYLDPEGYRRYDQYAEFLYRLEEEVLRDAYLRTEPLLDEAYQELGYGPGRFRGTLLDAIEVLLRAPEYEQPLALESHSVNYQFADPDVENRSDAQKMMIRMGPDNARKVKSLLRRFKAALNE</sequence>
<dbReference type="Pfam" id="PF11219">
    <property type="entry name" value="DUF3014"/>
    <property type="match status" value="1"/>
</dbReference>
<keyword evidence="4" id="KW-1185">Reference proteome</keyword>
<dbReference type="OrthoDB" id="5502479at2"/>
<accession>A0A1M5ZBD2</accession>
<evidence type="ECO:0000256" key="2">
    <source>
        <dbReference type="SAM" id="Phobius"/>
    </source>
</evidence>
<keyword evidence="2" id="KW-0472">Membrane</keyword>
<protein>
    <recommendedName>
        <fullName evidence="5">DUF3014 domain-containing protein</fullName>
    </recommendedName>
</protein>
<dbReference type="STRING" id="299255.SAMN02745129_0100"/>
<dbReference type="Proteomes" id="UP000184268">
    <property type="component" value="Unassembled WGS sequence"/>
</dbReference>
<reference evidence="3 4" key="1">
    <citation type="submission" date="2016-11" db="EMBL/GenBank/DDBJ databases">
        <authorList>
            <person name="Jaros S."/>
            <person name="Januszkiewicz K."/>
            <person name="Wedrychowicz H."/>
        </authorList>
    </citation>
    <scope>NUCLEOTIDE SEQUENCE [LARGE SCALE GENOMIC DNA]</scope>
    <source>
        <strain evidence="3 4">DSM 16917</strain>
    </source>
</reference>
<feature type="compositionally biased region" description="Pro residues" evidence="1">
    <location>
        <begin position="58"/>
        <end position="67"/>
    </location>
</feature>
<evidence type="ECO:0000256" key="1">
    <source>
        <dbReference type="SAM" id="MobiDB-lite"/>
    </source>
</evidence>
<evidence type="ECO:0000313" key="3">
    <source>
        <dbReference type="EMBL" id="SHI21213.1"/>
    </source>
</evidence>
<feature type="compositionally biased region" description="Acidic residues" evidence="1">
    <location>
        <begin position="68"/>
        <end position="86"/>
    </location>
</feature>
<feature type="region of interest" description="Disordered" evidence="1">
    <location>
        <begin position="44"/>
        <end position="95"/>
    </location>
</feature>
<feature type="transmembrane region" description="Helical" evidence="2">
    <location>
        <begin position="16"/>
        <end position="35"/>
    </location>
</feature>
<keyword evidence="2" id="KW-0812">Transmembrane</keyword>
<evidence type="ECO:0008006" key="5">
    <source>
        <dbReference type="Google" id="ProtNLM"/>
    </source>
</evidence>